<dbReference type="OrthoDB" id="570111at2"/>
<dbReference type="SUPFAM" id="SSF53850">
    <property type="entry name" value="Periplasmic binding protein-like II"/>
    <property type="match status" value="1"/>
</dbReference>
<organism evidence="7 8">
    <name type="scientific">Janthinobacterium psychrotolerans</name>
    <dbReference type="NCBI Taxonomy" id="1747903"/>
    <lineage>
        <taxon>Bacteria</taxon>
        <taxon>Pseudomonadati</taxon>
        <taxon>Pseudomonadota</taxon>
        <taxon>Betaproteobacteria</taxon>
        <taxon>Burkholderiales</taxon>
        <taxon>Oxalobacteraceae</taxon>
        <taxon>Janthinobacterium</taxon>
    </lineage>
</organism>
<dbReference type="InterPro" id="IPR036390">
    <property type="entry name" value="WH_DNA-bd_sf"/>
</dbReference>
<evidence type="ECO:0000256" key="3">
    <source>
        <dbReference type="ARBA" id="ARBA00023125"/>
    </source>
</evidence>
<dbReference type="PROSITE" id="PS50931">
    <property type="entry name" value="HTH_LYSR"/>
    <property type="match status" value="1"/>
</dbReference>
<keyword evidence="5" id="KW-0175">Coiled coil</keyword>
<dbReference type="InterPro" id="IPR005119">
    <property type="entry name" value="LysR_subst-bd"/>
</dbReference>
<keyword evidence="8" id="KW-1185">Reference proteome</keyword>
<feature type="domain" description="HTH lysR-type" evidence="6">
    <location>
        <begin position="1"/>
        <end position="58"/>
    </location>
</feature>
<name>A0A1A7C7L1_9BURK</name>
<feature type="coiled-coil region" evidence="5">
    <location>
        <begin position="61"/>
        <end position="88"/>
    </location>
</feature>
<dbReference type="GO" id="GO:0043565">
    <property type="term" value="F:sequence-specific DNA binding"/>
    <property type="evidence" value="ECO:0007669"/>
    <property type="project" value="TreeGrafter"/>
</dbReference>
<gene>
    <name evidence="7" type="ORF">ASR47_101962</name>
</gene>
<reference evidence="7 8" key="1">
    <citation type="submission" date="2016-04" db="EMBL/GenBank/DDBJ databases">
        <title>Draft genome sequence of Janthinobacterium psychrotolerans sp. nov., isolated from freshwater sediments in Denmark.</title>
        <authorList>
            <person name="Gong X."/>
            <person name="Skrivergaard S."/>
            <person name="Korsgaard B.S."/>
            <person name="Schreiber L."/>
            <person name="Marshall I.P."/>
            <person name="Finster K."/>
            <person name="Schramm A."/>
        </authorList>
    </citation>
    <scope>NUCLEOTIDE SEQUENCE [LARGE SCALE GENOMIC DNA]</scope>
    <source>
        <strain evidence="7 8">S3-2</strain>
    </source>
</reference>
<evidence type="ECO:0000313" key="7">
    <source>
        <dbReference type="EMBL" id="OBV40755.1"/>
    </source>
</evidence>
<evidence type="ECO:0000256" key="1">
    <source>
        <dbReference type="ARBA" id="ARBA00009437"/>
    </source>
</evidence>
<dbReference type="Proteomes" id="UP000092713">
    <property type="component" value="Unassembled WGS sequence"/>
</dbReference>
<dbReference type="Gene3D" id="3.40.190.290">
    <property type="match status" value="1"/>
</dbReference>
<dbReference type="Pfam" id="PF00126">
    <property type="entry name" value="HTH_1"/>
    <property type="match status" value="1"/>
</dbReference>
<comment type="similarity">
    <text evidence="1">Belongs to the LysR transcriptional regulatory family.</text>
</comment>
<dbReference type="InterPro" id="IPR036388">
    <property type="entry name" value="WH-like_DNA-bd_sf"/>
</dbReference>
<sequence>MDWDNARIFLAIGRAGTLRGAAALLRIDQATCGRRLAALETSLGARLFLRTPAGYVPTPAGELARSAAEAMERAADQLQREMQGVDNRLSGLVRIATTDSMASHFVIAAMQRLHAAHPDIRIVLQVAPQLASLTRREADLAVRAVRPLDPDLISRHLVRRHLGLYASPAYLAARGDPVRGTALAGHDIVIYHQSITARHAERIAGEPVANARVAMEVNSAMMLQEAARAGLGIAELGVHLGEIDPQLVRIWPDRAEPYDVWLVMHDDLSRSARVRAAADAIIASVGNAKPAAGNDKMPR</sequence>
<dbReference type="Pfam" id="PF03466">
    <property type="entry name" value="LysR_substrate"/>
    <property type="match status" value="1"/>
</dbReference>
<accession>A0A1A7C7L1</accession>
<comment type="caution">
    <text evidence="7">The sequence shown here is derived from an EMBL/GenBank/DDBJ whole genome shotgun (WGS) entry which is preliminary data.</text>
</comment>
<dbReference type="InterPro" id="IPR000847">
    <property type="entry name" value="LysR_HTH_N"/>
</dbReference>
<proteinExistence type="inferred from homology"/>
<dbReference type="SUPFAM" id="SSF46785">
    <property type="entry name" value="Winged helix' DNA-binding domain"/>
    <property type="match status" value="1"/>
</dbReference>
<keyword evidence="2" id="KW-0805">Transcription regulation</keyword>
<keyword evidence="3 7" id="KW-0238">DNA-binding</keyword>
<dbReference type="STRING" id="1747903.ASR47_101962"/>
<keyword evidence="4" id="KW-0804">Transcription</keyword>
<dbReference type="PATRIC" id="fig|1747903.4.peg.4410"/>
<evidence type="ECO:0000256" key="4">
    <source>
        <dbReference type="ARBA" id="ARBA00023163"/>
    </source>
</evidence>
<dbReference type="EMBL" id="LOCQ01000044">
    <property type="protein sequence ID" value="OBV40755.1"/>
    <property type="molecule type" value="Genomic_DNA"/>
</dbReference>
<dbReference type="AlphaFoldDB" id="A0A1A7C7L1"/>
<protein>
    <submittedName>
        <fullName evidence="7">DNA-binding transcriptional regulator, LysR family</fullName>
    </submittedName>
</protein>
<dbReference type="GO" id="GO:0003700">
    <property type="term" value="F:DNA-binding transcription factor activity"/>
    <property type="evidence" value="ECO:0007669"/>
    <property type="project" value="InterPro"/>
</dbReference>
<dbReference type="GO" id="GO:0006351">
    <property type="term" value="P:DNA-templated transcription"/>
    <property type="evidence" value="ECO:0007669"/>
    <property type="project" value="TreeGrafter"/>
</dbReference>
<evidence type="ECO:0000259" key="6">
    <source>
        <dbReference type="PROSITE" id="PS50931"/>
    </source>
</evidence>
<evidence type="ECO:0000256" key="5">
    <source>
        <dbReference type="SAM" id="Coils"/>
    </source>
</evidence>
<dbReference type="InterPro" id="IPR058163">
    <property type="entry name" value="LysR-type_TF_proteobact-type"/>
</dbReference>
<evidence type="ECO:0000313" key="8">
    <source>
        <dbReference type="Proteomes" id="UP000092713"/>
    </source>
</evidence>
<dbReference type="PANTHER" id="PTHR30537">
    <property type="entry name" value="HTH-TYPE TRANSCRIPTIONAL REGULATOR"/>
    <property type="match status" value="1"/>
</dbReference>
<dbReference type="Gene3D" id="1.10.10.10">
    <property type="entry name" value="Winged helix-like DNA-binding domain superfamily/Winged helix DNA-binding domain"/>
    <property type="match status" value="1"/>
</dbReference>
<dbReference type="PANTHER" id="PTHR30537:SF3">
    <property type="entry name" value="TRANSCRIPTIONAL REGULATORY PROTEIN"/>
    <property type="match status" value="1"/>
</dbReference>
<dbReference type="RefSeq" id="WP_065306655.1">
    <property type="nucleotide sequence ID" value="NZ_LOCQ01000044.1"/>
</dbReference>
<evidence type="ECO:0000256" key="2">
    <source>
        <dbReference type="ARBA" id="ARBA00023015"/>
    </source>
</evidence>